<evidence type="ECO:0000313" key="5">
    <source>
        <dbReference type="EMBL" id="KAF2116509.1"/>
    </source>
</evidence>
<feature type="compositionally biased region" description="Polar residues" evidence="3">
    <location>
        <begin position="145"/>
        <end position="157"/>
    </location>
</feature>
<dbReference type="InterPro" id="IPR050936">
    <property type="entry name" value="AP-1-like"/>
</dbReference>
<dbReference type="SUPFAM" id="SSF57959">
    <property type="entry name" value="Leucine zipper domain"/>
    <property type="match status" value="1"/>
</dbReference>
<gene>
    <name evidence="5" type="ORF">BDV96DRAFT_572268</name>
</gene>
<protein>
    <recommendedName>
        <fullName evidence="4">BZIP domain-containing protein</fullName>
    </recommendedName>
</protein>
<dbReference type="Gene3D" id="1.20.5.170">
    <property type="match status" value="1"/>
</dbReference>
<dbReference type="CDD" id="cd14688">
    <property type="entry name" value="bZIP_YAP"/>
    <property type="match status" value="1"/>
</dbReference>
<keyword evidence="2" id="KW-0539">Nucleus</keyword>
<dbReference type="GO" id="GO:0000976">
    <property type="term" value="F:transcription cis-regulatory region binding"/>
    <property type="evidence" value="ECO:0007669"/>
    <property type="project" value="InterPro"/>
</dbReference>
<accession>A0A6A5ZAG5</accession>
<feature type="domain" description="BZIP" evidence="4">
    <location>
        <begin position="30"/>
        <end position="93"/>
    </location>
</feature>
<evidence type="ECO:0000256" key="3">
    <source>
        <dbReference type="SAM" id="MobiDB-lite"/>
    </source>
</evidence>
<feature type="compositionally biased region" description="Low complexity" evidence="3">
    <location>
        <begin position="109"/>
        <end position="126"/>
    </location>
</feature>
<evidence type="ECO:0000256" key="2">
    <source>
        <dbReference type="ARBA" id="ARBA00023242"/>
    </source>
</evidence>
<dbReference type="EMBL" id="ML977320">
    <property type="protein sequence ID" value="KAF2116509.1"/>
    <property type="molecule type" value="Genomic_DNA"/>
</dbReference>
<dbReference type="OrthoDB" id="2590011at2759"/>
<dbReference type="Proteomes" id="UP000799770">
    <property type="component" value="Unassembled WGS sequence"/>
</dbReference>
<organism evidence="5 6">
    <name type="scientific">Lophiotrema nucula</name>
    <dbReference type="NCBI Taxonomy" id="690887"/>
    <lineage>
        <taxon>Eukaryota</taxon>
        <taxon>Fungi</taxon>
        <taxon>Dikarya</taxon>
        <taxon>Ascomycota</taxon>
        <taxon>Pezizomycotina</taxon>
        <taxon>Dothideomycetes</taxon>
        <taxon>Pleosporomycetidae</taxon>
        <taxon>Pleosporales</taxon>
        <taxon>Lophiotremataceae</taxon>
        <taxon>Lophiotrema</taxon>
    </lineage>
</organism>
<evidence type="ECO:0000256" key="1">
    <source>
        <dbReference type="ARBA" id="ARBA00004123"/>
    </source>
</evidence>
<dbReference type="PANTHER" id="PTHR40621:SF6">
    <property type="entry name" value="AP-1-LIKE TRANSCRIPTION FACTOR YAP1-RELATED"/>
    <property type="match status" value="1"/>
</dbReference>
<dbReference type="AlphaFoldDB" id="A0A6A5ZAG5"/>
<evidence type="ECO:0000259" key="4">
    <source>
        <dbReference type="PROSITE" id="PS50217"/>
    </source>
</evidence>
<feature type="region of interest" description="Disordered" evidence="3">
    <location>
        <begin position="106"/>
        <end position="205"/>
    </location>
</feature>
<dbReference type="PROSITE" id="PS50217">
    <property type="entry name" value="BZIP"/>
    <property type="match status" value="1"/>
</dbReference>
<sequence>MKNFSFRQYRRSPKEDTPKDPAGDSKDKDNAQYLKRREQVRRAQRTHRERKEHYIKSLENEVLQLRTNEAKIVQETRNLYTEINRLKRLLDQHGILYGQAQGYSLPEQPLSDSSSAPSLSSISVVSNPRTHGQQLHIGGFGGSGPNTSNQFYLSESDGSPPSGSTLESSSKGLRKKLSFFGRRGHSDSEPSEGGGDFNTFSIPGQGPTSVDVSGLSASASALNLRDVDQTNLGMEFVLTLEAPCLHHTQGEPGSSSSQAAAPTGHTLTATAPLLFQNPTQPVDTSSTHSAPWDTTSLSLEKLLSLSSNFELSDEITPVQAWHQIRSHPDFDGVGVNGLKRLTEDMLKHVKCYGFGAVIETEIFAGLARNLFPGGGGFDWSFYG</sequence>
<dbReference type="InterPro" id="IPR004827">
    <property type="entry name" value="bZIP"/>
</dbReference>
<dbReference type="InterPro" id="IPR046347">
    <property type="entry name" value="bZIP_sf"/>
</dbReference>
<feature type="compositionally biased region" description="Low complexity" evidence="3">
    <location>
        <begin position="158"/>
        <end position="171"/>
    </location>
</feature>
<keyword evidence="6" id="KW-1185">Reference proteome</keyword>
<dbReference type="GO" id="GO:0001228">
    <property type="term" value="F:DNA-binding transcription activator activity, RNA polymerase II-specific"/>
    <property type="evidence" value="ECO:0007669"/>
    <property type="project" value="TreeGrafter"/>
</dbReference>
<feature type="region of interest" description="Disordered" evidence="3">
    <location>
        <begin position="1"/>
        <end position="52"/>
    </location>
</feature>
<reference evidence="5" key="1">
    <citation type="journal article" date="2020" name="Stud. Mycol.">
        <title>101 Dothideomycetes genomes: a test case for predicting lifestyles and emergence of pathogens.</title>
        <authorList>
            <person name="Haridas S."/>
            <person name="Albert R."/>
            <person name="Binder M."/>
            <person name="Bloem J."/>
            <person name="Labutti K."/>
            <person name="Salamov A."/>
            <person name="Andreopoulos B."/>
            <person name="Baker S."/>
            <person name="Barry K."/>
            <person name="Bills G."/>
            <person name="Bluhm B."/>
            <person name="Cannon C."/>
            <person name="Castanera R."/>
            <person name="Culley D."/>
            <person name="Daum C."/>
            <person name="Ezra D."/>
            <person name="Gonzalez J."/>
            <person name="Henrissat B."/>
            <person name="Kuo A."/>
            <person name="Liang C."/>
            <person name="Lipzen A."/>
            <person name="Lutzoni F."/>
            <person name="Magnuson J."/>
            <person name="Mondo S."/>
            <person name="Nolan M."/>
            <person name="Ohm R."/>
            <person name="Pangilinan J."/>
            <person name="Park H.-J."/>
            <person name="Ramirez L."/>
            <person name="Alfaro M."/>
            <person name="Sun H."/>
            <person name="Tritt A."/>
            <person name="Yoshinaga Y."/>
            <person name="Zwiers L.-H."/>
            <person name="Turgeon B."/>
            <person name="Goodwin S."/>
            <person name="Spatafora J."/>
            <person name="Crous P."/>
            <person name="Grigoriev I."/>
        </authorList>
    </citation>
    <scope>NUCLEOTIDE SEQUENCE</scope>
    <source>
        <strain evidence="5">CBS 627.86</strain>
    </source>
</reference>
<proteinExistence type="predicted"/>
<comment type="subcellular location">
    <subcellularLocation>
        <location evidence="1">Nucleus</location>
    </subcellularLocation>
</comment>
<feature type="compositionally biased region" description="Basic and acidic residues" evidence="3">
    <location>
        <begin position="12"/>
        <end position="41"/>
    </location>
</feature>
<dbReference type="PANTHER" id="PTHR40621">
    <property type="entry name" value="TRANSCRIPTION FACTOR KAPC-RELATED"/>
    <property type="match status" value="1"/>
</dbReference>
<evidence type="ECO:0000313" key="6">
    <source>
        <dbReference type="Proteomes" id="UP000799770"/>
    </source>
</evidence>
<dbReference type="GO" id="GO:0090575">
    <property type="term" value="C:RNA polymerase II transcription regulator complex"/>
    <property type="evidence" value="ECO:0007669"/>
    <property type="project" value="TreeGrafter"/>
</dbReference>
<name>A0A6A5ZAG5_9PLEO</name>